<reference evidence="2" key="1">
    <citation type="submission" date="2025-08" db="UniProtKB">
        <authorList>
            <consortium name="RefSeq"/>
        </authorList>
    </citation>
    <scope>IDENTIFICATION</scope>
    <source>
        <tissue evidence="2">Whole body</tissue>
    </source>
</reference>
<name>A0A8B8FPK9_9HEMI</name>
<evidence type="ECO:0000313" key="1">
    <source>
        <dbReference type="Proteomes" id="UP000694846"/>
    </source>
</evidence>
<dbReference type="Proteomes" id="UP000694846">
    <property type="component" value="Unplaced"/>
</dbReference>
<gene>
    <name evidence="2" type="primary">LOC112685089</name>
</gene>
<protein>
    <submittedName>
        <fullName evidence="2">Uncharacterized protein LOC112685089</fullName>
    </submittedName>
</protein>
<organism evidence="1 2">
    <name type="scientific">Sipha flava</name>
    <name type="common">yellow sugarcane aphid</name>
    <dbReference type="NCBI Taxonomy" id="143950"/>
    <lineage>
        <taxon>Eukaryota</taxon>
        <taxon>Metazoa</taxon>
        <taxon>Ecdysozoa</taxon>
        <taxon>Arthropoda</taxon>
        <taxon>Hexapoda</taxon>
        <taxon>Insecta</taxon>
        <taxon>Pterygota</taxon>
        <taxon>Neoptera</taxon>
        <taxon>Paraneoptera</taxon>
        <taxon>Hemiptera</taxon>
        <taxon>Sternorrhyncha</taxon>
        <taxon>Aphidomorpha</taxon>
        <taxon>Aphidoidea</taxon>
        <taxon>Aphididae</taxon>
        <taxon>Sipha</taxon>
    </lineage>
</organism>
<accession>A0A8B8FPK9</accession>
<evidence type="ECO:0000313" key="2">
    <source>
        <dbReference type="RefSeq" id="XP_025412647.1"/>
    </source>
</evidence>
<dbReference type="GeneID" id="112685089"/>
<keyword evidence="1" id="KW-1185">Reference proteome</keyword>
<sequence length="108" mass="12075">MTSCVQSCACYCKVSGGEKNEKKKNETYQTVKVIGGGGHQHPSQEMCDPTVQSCVYLSPVSCALSSTHLYNMRIHRYVFNHVRAYASVRCGKLNIEWGSWCIIMTAFT</sequence>
<dbReference type="RefSeq" id="XP_025412647.1">
    <property type="nucleotide sequence ID" value="XM_025556862.1"/>
</dbReference>
<proteinExistence type="predicted"/>
<dbReference type="AlphaFoldDB" id="A0A8B8FPK9"/>